<protein>
    <submittedName>
        <fullName evidence="1">Neutral ceramidase superfamily lipid hydrolase</fullName>
    </submittedName>
</protein>
<sequence>MKTLIISRLTQTLHLINDIKKEHHLMLALMVLWGIITNLFSSPEMSTGINQSVPIMIVIALITFLILLYLCWWLLERAWQRVGLPGVRVMVLQFRKMSVCEQLGFYWLSFALLLLVGLGCLATIL</sequence>
<keyword evidence="2" id="KW-1185">Reference proteome</keyword>
<comment type="caution">
    <text evidence="1">The sequence shown here is derived from an EMBL/GenBank/DDBJ whole genome shotgun (WGS) entry which is preliminary data.</text>
</comment>
<reference evidence="1" key="1">
    <citation type="submission" date="2023-07" db="EMBL/GenBank/DDBJ databases">
        <title>Sorghum-associated microbial communities from plants grown in Nebraska, USA.</title>
        <authorList>
            <person name="Schachtman D."/>
        </authorList>
    </citation>
    <scope>NUCLEOTIDE SEQUENCE</scope>
    <source>
        <strain evidence="1">2697</strain>
    </source>
</reference>
<organism evidence="1 2">
    <name type="scientific">Pedobacter africanus</name>
    <dbReference type="NCBI Taxonomy" id="151894"/>
    <lineage>
        <taxon>Bacteria</taxon>
        <taxon>Pseudomonadati</taxon>
        <taxon>Bacteroidota</taxon>
        <taxon>Sphingobacteriia</taxon>
        <taxon>Sphingobacteriales</taxon>
        <taxon>Sphingobacteriaceae</taxon>
        <taxon>Pedobacter</taxon>
    </lineage>
</organism>
<evidence type="ECO:0000313" key="2">
    <source>
        <dbReference type="Proteomes" id="UP001246858"/>
    </source>
</evidence>
<evidence type="ECO:0000313" key="1">
    <source>
        <dbReference type="EMBL" id="MDR6785722.1"/>
    </source>
</evidence>
<keyword evidence="1" id="KW-0378">Hydrolase</keyword>
<accession>A0ACC6L2X2</accession>
<dbReference type="Proteomes" id="UP001246858">
    <property type="component" value="Unassembled WGS sequence"/>
</dbReference>
<dbReference type="EMBL" id="JAVDTF010000005">
    <property type="protein sequence ID" value="MDR6785722.1"/>
    <property type="molecule type" value="Genomic_DNA"/>
</dbReference>
<name>A0ACC6L2X2_9SPHI</name>
<proteinExistence type="predicted"/>
<gene>
    <name evidence="1" type="ORF">J2X78_004314</name>
</gene>